<organism evidence="4 5">
    <name type="scientific">Mollisia scopiformis</name>
    <name type="common">Conifer needle endophyte fungus</name>
    <name type="synonym">Phialocephala scopiformis</name>
    <dbReference type="NCBI Taxonomy" id="149040"/>
    <lineage>
        <taxon>Eukaryota</taxon>
        <taxon>Fungi</taxon>
        <taxon>Dikarya</taxon>
        <taxon>Ascomycota</taxon>
        <taxon>Pezizomycotina</taxon>
        <taxon>Leotiomycetes</taxon>
        <taxon>Helotiales</taxon>
        <taxon>Mollisiaceae</taxon>
        <taxon>Mollisia</taxon>
    </lineage>
</organism>
<dbReference type="PANTHER" id="PTHR43107:SF20">
    <property type="entry name" value="FATTY ACID TRANSPORTER_ACYL-COA SYNTHETASE (FAT1), PUTATIVE (AFU_ORTHOLOGUE AFUA_2G11360)-RELATED"/>
    <property type="match status" value="1"/>
</dbReference>
<gene>
    <name evidence="4" type="ORF">LY89DRAFT_683014</name>
</gene>
<dbReference type="GO" id="GO:0044539">
    <property type="term" value="P:long-chain fatty acid import into cell"/>
    <property type="evidence" value="ECO:0007669"/>
    <property type="project" value="TreeGrafter"/>
</dbReference>
<dbReference type="InterPro" id="IPR020845">
    <property type="entry name" value="AMP-binding_CS"/>
</dbReference>
<comment type="similarity">
    <text evidence="1">Belongs to the ATP-dependent AMP-binding enzyme family.</text>
</comment>
<dbReference type="GeneID" id="28824343"/>
<dbReference type="EMBL" id="KQ947411">
    <property type="protein sequence ID" value="KUJ19054.1"/>
    <property type="molecule type" value="Genomic_DNA"/>
</dbReference>
<dbReference type="RefSeq" id="XP_018073409.1">
    <property type="nucleotide sequence ID" value="XM_018214617.1"/>
</dbReference>
<dbReference type="InterPro" id="IPR042099">
    <property type="entry name" value="ANL_N_sf"/>
</dbReference>
<dbReference type="InterPro" id="IPR045851">
    <property type="entry name" value="AMP-bd_C_sf"/>
</dbReference>
<keyword evidence="5" id="KW-1185">Reference proteome</keyword>
<dbReference type="PROSITE" id="PS00455">
    <property type="entry name" value="AMP_BINDING"/>
    <property type="match status" value="1"/>
</dbReference>
<feature type="domain" description="AMP-dependent synthetase/ligase" evidence="3">
    <location>
        <begin position="70"/>
        <end position="377"/>
    </location>
</feature>
<dbReference type="InParanoid" id="A0A194XG00"/>
<dbReference type="InterPro" id="IPR000873">
    <property type="entry name" value="AMP-dep_synth/lig_dom"/>
</dbReference>
<accession>A0A194XG00</accession>
<evidence type="ECO:0000313" key="4">
    <source>
        <dbReference type="EMBL" id="KUJ19054.1"/>
    </source>
</evidence>
<dbReference type="GO" id="GO:0005324">
    <property type="term" value="F:long-chain fatty acid transmembrane transporter activity"/>
    <property type="evidence" value="ECO:0007669"/>
    <property type="project" value="TreeGrafter"/>
</dbReference>
<dbReference type="Gene3D" id="3.30.300.30">
    <property type="match status" value="1"/>
</dbReference>
<dbReference type="GO" id="GO:0004467">
    <property type="term" value="F:long-chain fatty acid-CoA ligase activity"/>
    <property type="evidence" value="ECO:0007669"/>
    <property type="project" value="TreeGrafter"/>
</dbReference>
<name>A0A194XG00_MOLSC</name>
<dbReference type="GO" id="GO:0009898">
    <property type="term" value="C:cytoplasmic side of plasma membrane"/>
    <property type="evidence" value="ECO:0007669"/>
    <property type="project" value="TreeGrafter"/>
</dbReference>
<dbReference type="GO" id="GO:0005777">
    <property type="term" value="C:peroxisome"/>
    <property type="evidence" value="ECO:0007669"/>
    <property type="project" value="TreeGrafter"/>
</dbReference>
<evidence type="ECO:0000256" key="1">
    <source>
        <dbReference type="ARBA" id="ARBA00006432"/>
    </source>
</evidence>
<dbReference type="STRING" id="149040.A0A194XG00"/>
<dbReference type="KEGG" id="psco:LY89DRAFT_683014"/>
<reference evidence="4 5" key="1">
    <citation type="submission" date="2015-10" db="EMBL/GenBank/DDBJ databases">
        <title>Full genome of DAOMC 229536 Phialocephala scopiformis, a fungal endophyte of spruce producing the potent anti-insectan compound rugulosin.</title>
        <authorList>
            <consortium name="DOE Joint Genome Institute"/>
            <person name="Walker A.K."/>
            <person name="Frasz S.L."/>
            <person name="Seifert K.A."/>
            <person name="Miller J.D."/>
            <person name="Mondo S.J."/>
            <person name="Labutti K."/>
            <person name="Lipzen A."/>
            <person name="Dockter R."/>
            <person name="Kennedy M."/>
            <person name="Grigoriev I.V."/>
            <person name="Spatafora J.W."/>
        </authorList>
    </citation>
    <scope>NUCLEOTIDE SEQUENCE [LARGE SCALE GENOMIC DNA]</scope>
    <source>
        <strain evidence="4 5">CBS 120377</strain>
    </source>
</reference>
<dbReference type="Pfam" id="PF00501">
    <property type="entry name" value="AMP-binding"/>
    <property type="match status" value="1"/>
</dbReference>
<dbReference type="GO" id="GO:0005811">
    <property type="term" value="C:lipid droplet"/>
    <property type="evidence" value="ECO:0007669"/>
    <property type="project" value="TreeGrafter"/>
</dbReference>
<dbReference type="Gene3D" id="3.40.50.12780">
    <property type="entry name" value="N-terminal domain of ligase-like"/>
    <property type="match status" value="1"/>
</dbReference>
<evidence type="ECO:0000259" key="3">
    <source>
        <dbReference type="Pfam" id="PF00501"/>
    </source>
</evidence>
<proteinExistence type="inferred from homology"/>
<protein>
    <submittedName>
        <fullName evidence="4">Acyl-CoA synthetases /AMP-acid ligases II</fullName>
    </submittedName>
</protein>
<dbReference type="OrthoDB" id="10253869at2759"/>
<sequence length="635" mass="70378">MDVGLPISQQAAVVGAAALTAAAAYVNAKLSIGRDLKTLKYEKSFGQRLGMKIQELGDTCTLYKMFDQVDPNIDALWFEGRDWTYGELKRDVHRLAAFLEKEGIKKGDAVAVFTTNSPEMVIIYLALSKLSAICGFININLRDATLEHCLKVSQANTVISTPDLAPFITGPRRHFTLSLYAFPSIPPPPPESPITLLTSSLLPTPSTITPATKSSPAELSCLIFTSGTTGKPKACAIRNHQCVLTAIPSSPDYFNPTKYFPLRTYSPLPLFHGTAFFTGVAYSIGNSGTLCLARKFSSSRFFKDVHDSRATRILYVGELCRYLLSSPPGEYDRKHACTVAAGNGLRFEIWEKFKERFGIDEVREFYRSTEGVAKFDNFNRGAWGAGKVGFTGFYRRNFFDDDTLLIRVDPDTAELIRDPKTGFCTKASIGEPGEVIGRVKNRALLTEYLGNEKATEEKIVRDVFKKGDIWQKMGDLLIYEKEGWVRFHDRMGDTFRWKGENVSAGEVRDHIAKLDGVQDAVVFGVKLASYDGQAGAAMLTLDSTTDAGDALFMSGLYTGLKKTGLPGYAIPRLVRITKEIETTATFKKSKTDIMKRSWDAGQKKDQDKLFWLDGTVYKPLDALAWKGIEVGRAKL</sequence>
<dbReference type="PANTHER" id="PTHR43107">
    <property type="entry name" value="LONG-CHAIN FATTY ACID TRANSPORT PROTEIN"/>
    <property type="match status" value="1"/>
</dbReference>
<evidence type="ECO:0000256" key="2">
    <source>
        <dbReference type="ARBA" id="ARBA00022598"/>
    </source>
</evidence>
<dbReference type="SUPFAM" id="SSF56801">
    <property type="entry name" value="Acetyl-CoA synthetase-like"/>
    <property type="match status" value="1"/>
</dbReference>
<evidence type="ECO:0000313" key="5">
    <source>
        <dbReference type="Proteomes" id="UP000070700"/>
    </source>
</evidence>
<dbReference type="AlphaFoldDB" id="A0A194XG00"/>
<keyword evidence="2 4" id="KW-0436">Ligase</keyword>
<dbReference type="Proteomes" id="UP000070700">
    <property type="component" value="Unassembled WGS sequence"/>
</dbReference>